<feature type="domain" description="PGG" evidence="10">
    <location>
        <begin position="1101"/>
        <end position="1205"/>
    </location>
</feature>
<feature type="repeat" description="ANK" evidence="7">
    <location>
        <begin position="296"/>
        <end position="317"/>
    </location>
</feature>
<dbReference type="Gene3D" id="1.25.40.20">
    <property type="entry name" value="Ankyrin repeat-containing domain"/>
    <property type="match status" value="5"/>
</dbReference>
<feature type="transmembrane region" description="Helical" evidence="9">
    <location>
        <begin position="1212"/>
        <end position="1232"/>
    </location>
</feature>
<accession>A0A0E0R6G4</accession>
<dbReference type="FunFam" id="1.25.40.20:FF:000451">
    <property type="entry name" value="Expressed protein"/>
    <property type="match status" value="1"/>
</dbReference>
<dbReference type="Gramene" id="ORUFI11G08810.1">
    <property type="protein sequence ID" value="ORUFI11G08810.1"/>
    <property type="gene ID" value="ORUFI11G08810"/>
</dbReference>
<keyword evidence="4 9" id="KW-1133">Transmembrane helix</keyword>
<dbReference type="HOGENOM" id="CLU_273045_0_0_1"/>
<dbReference type="AlphaFoldDB" id="A0A0E0R6G4"/>
<evidence type="ECO:0000313" key="11">
    <source>
        <dbReference type="EnsemblPlants" id="ORUFI11G08810.1"/>
    </source>
</evidence>
<reference evidence="11" key="2">
    <citation type="submission" date="2015-06" db="UniProtKB">
        <authorList>
            <consortium name="EnsemblPlants"/>
        </authorList>
    </citation>
    <scope>IDENTIFICATION</scope>
</reference>
<evidence type="ECO:0000256" key="5">
    <source>
        <dbReference type="ARBA" id="ARBA00023043"/>
    </source>
</evidence>
<feature type="transmembrane region" description="Helical" evidence="9">
    <location>
        <begin position="1103"/>
        <end position="1123"/>
    </location>
</feature>
<keyword evidence="5 7" id="KW-0040">ANK repeat</keyword>
<name>A0A0E0R6G4_ORYRU</name>
<dbReference type="FunFam" id="1.25.40.20:FF:000486">
    <property type="entry name" value="Ankyrin repeat family protein"/>
    <property type="match status" value="1"/>
</dbReference>
<dbReference type="GO" id="GO:0005886">
    <property type="term" value="C:plasma membrane"/>
    <property type="evidence" value="ECO:0007669"/>
    <property type="project" value="TreeGrafter"/>
</dbReference>
<evidence type="ECO:0000256" key="4">
    <source>
        <dbReference type="ARBA" id="ARBA00022989"/>
    </source>
</evidence>
<feature type="repeat" description="ANK" evidence="7">
    <location>
        <begin position="228"/>
        <end position="251"/>
    </location>
</feature>
<evidence type="ECO:0000313" key="12">
    <source>
        <dbReference type="Proteomes" id="UP000008022"/>
    </source>
</evidence>
<evidence type="ECO:0000256" key="2">
    <source>
        <dbReference type="ARBA" id="ARBA00022692"/>
    </source>
</evidence>
<keyword evidence="3" id="KW-0677">Repeat</keyword>
<evidence type="ECO:0000256" key="9">
    <source>
        <dbReference type="SAM" id="Phobius"/>
    </source>
</evidence>
<feature type="transmembrane region" description="Helical" evidence="9">
    <location>
        <begin position="541"/>
        <end position="561"/>
    </location>
</feature>
<dbReference type="InterPro" id="IPR002110">
    <property type="entry name" value="Ankyrin_rpt"/>
</dbReference>
<evidence type="ECO:0000256" key="7">
    <source>
        <dbReference type="PROSITE-ProRule" id="PRU00023"/>
    </source>
</evidence>
<feature type="domain" description="PGG" evidence="10">
    <location>
        <begin position="429"/>
        <end position="534"/>
    </location>
</feature>
<feature type="transmembrane region" description="Helical" evidence="9">
    <location>
        <begin position="517"/>
        <end position="535"/>
    </location>
</feature>
<dbReference type="PROSITE" id="PS50088">
    <property type="entry name" value="ANK_REPEAT"/>
    <property type="match status" value="3"/>
</dbReference>
<feature type="transmembrane region" description="Helical" evidence="9">
    <location>
        <begin position="1188"/>
        <end position="1206"/>
    </location>
</feature>
<organism evidence="11 12">
    <name type="scientific">Oryza rufipogon</name>
    <name type="common">Brownbeard rice</name>
    <name type="synonym">Asian wild rice</name>
    <dbReference type="NCBI Taxonomy" id="4529"/>
    <lineage>
        <taxon>Eukaryota</taxon>
        <taxon>Viridiplantae</taxon>
        <taxon>Streptophyta</taxon>
        <taxon>Embryophyta</taxon>
        <taxon>Tracheophyta</taxon>
        <taxon>Spermatophyta</taxon>
        <taxon>Magnoliopsida</taxon>
        <taxon>Liliopsida</taxon>
        <taxon>Poales</taxon>
        <taxon>Poaceae</taxon>
        <taxon>BOP clade</taxon>
        <taxon>Oryzoideae</taxon>
        <taxon>Oryzeae</taxon>
        <taxon>Oryzinae</taxon>
        <taxon>Oryza</taxon>
    </lineage>
</organism>
<feature type="repeat" description="ANK" evidence="7">
    <location>
        <begin position="332"/>
        <end position="364"/>
    </location>
</feature>
<feature type="transmembrane region" description="Helical" evidence="9">
    <location>
        <begin position="429"/>
        <end position="451"/>
    </location>
</feature>
<dbReference type="Pfam" id="PF12796">
    <property type="entry name" value="Ank_2"/>
    <property type="match status" value="3"/>
</dbReference>
<proteinExistence type="predicted"/>
<keyword evidence="2 9" id="KW-0812">Transmembrane</keyword>
<protein>
    <recommendedName>
        <fullName evidence="10">PGG domain-containing protein</fullName>
    </recommendedName>
</protein>
<sequence>MAACAASTATIDWELLEAAISGDTRSMKMKYMDSHDPTILLGKNPQGNTCLHISSMCGHLEFCKDVLSLPQDPTVKKKLLTTVNVMNETPLLTAITSGHVTLAAFLLKYCHEQGFSEVILKQDKHKCNALHHAICNGHKDLALELIATQPALSKDVNKYGESPMYIALMMRDSKFTDIFEKLLGIDGSSHSGTYGYNALHAAIRNGNPDIAKRIIVERPNLATEENKDGNTPIQLAVRWGKIDMLRVLLKHDRSQGYVINRKNGYPLLLSAAHRGHVAVAREIIKYCPDAPYCKKDGWTCLHKAVKSGNMEFVEFILGEPRLQKLVNMRSSKGKTALHYAIQKCDPKIVAALLDKKIDLTILGSDGNAAAWELRDALDSAKTLNWNEVSMLMIKADPPNAKSVYNLHEEAKEKLINASRKDARSLTQTYTSNTSLVAILIATITFAAAFTLPGGYSSDAGSQGLPIMARNVAFKAFLISDTLAMCASLAVAFICIIARWEDLDFLLYYRSFTKKLMWFAYMATTTAFATGLYTVLAPRLLWLAVGICSVAVLVPILTKVLGEWPVLKLRIRNFFLLGLSRWNGGPRATREQARRASPSRSGGEAQRCRRRDAAAPGKWGRNQLSARGRVPKSITPTHASLSECSEAGHSGAHSRSPQRSWLVVSMAEELAGQSLGLPTHGQSASSPLARTKIPRVEMNRGLLEAATSGDSKSLKNMVSQDPSILLGTTPQGNTCLHISSIHGRESFCKDLMVLSPCLVAKVNLYGETPLLTAVTSGHDALASVLLRCCLELGQSEAILRQDRDGCNALHHAIRSGHKELALELIEAEPALSQGVNKHNESPMFIAAMRDLADVLEKVLEIPNSSHVGACSYNALAAAVRNGNAAIAKKIVEARPWLAREENTKGTSPVHLTVLWDKADVLRVFLEHDQSLGYITTTNGSPLLNAAAYRGHIGAARELLKHCPDAPCCSANGWTCLHQAVQAGNTEFFEFIMRTPQLQRLVNMRDSSGKTALHYTVMKRNPKMVAALLSRKDVDYTMVDNSAQTASSHLWDAKDAKTLIWNEVSMLMLRADPEDATCLSNLLEEAKQKVTNESRKDVKSLTQSYTNNTSLVAILIATITFAAAFTLPGGYSSDDGHPIMARKLAFQAFLISDTLAMCSSLAVAFVCILSRSEDLEFLLYYRTITRNLMWLAYMATTTAFATGLYTVLAPRILWLAIGICFLSILLPVLTKLIGEWPVLKLRFRLGHAFKTKYLDILH</sequence>
<feature type="transmembrane region" description="Helical" evidence="9">
    <location>
        <begin position="1143"/>
        <end position="1167"/>
    </location>
</feature>
<feature type="region of interest" description="Disordered" evidence="8">
    <location>
        <begin position="584"/>
        <end position="636"/>
    </location>
</feature>
<dbReference type="PANTHER" id="PTHR24186">
    <property type="entry name" value="PROTEIN PHOSPHATASE 1 REGULATORY SUBUNIT"/>
    <property type="match status" value="1"/>
</dbReference>
<keyword evidence="6 9" id="KW-0472">Membrane</keyword>
<keyword evidence="12" id="KW-1185">Reference proteome</keyword>
<evidence type="ECO:0000256" key="1">
    <source>
        <dbReference type="ARBA" id="ARBA00004141"/>
    </source>
</evidence>
<dbReference type="STRING" id="4529.A0A0E0R6G4"/>
<dbReference type="PROSITE" id="PS50297">
    <property type="entry name" value="ANK_REP_REGION"/>
    <property type="match status" value="2"/>
</dbReference>
<comment type="subcellular location">
    <subcellularLocation>
        <location evidence="1">Membrane</location>
        <topology evidence="1">Multi-pass membrane protein</topology>
    </subcellularLocation>
</comment>
<dbReference type="SMART" id="SM00248">
    <property type="entry name" value="ANK"/>
    <property type="match status" value="18"/>
</dbReference>
<dbReference type="OMA" id="NACDVHS"/>
<dbReference type="Proteomes" id="UP000008022">
    <property type="component" value="Unassembled WGS sequence"/>
</dbReference>
<evidence type="ECO:0000256" key="6">
    <source>
        <dbReference type="ARBA" id="ARBA00023136"/>
    </source>
</evidence>
<dbReference type="eggNOG" id="KOG0504">
    <property type="taxonomic scope" value="Eukaryota"/>
</dbReference>
<dbReference type="InterPro" id="IPR036770">
    <property type="entry name" value="Ankyrin_rpt-contain_sf"/>
</dbReference>
<dbReference type="Pfam" id="PF13962">
    <property type="entry name" value="PGG"/>
    <property type="match status" value="2"/>
</dbReference>
<evidence type="ECO:0000256" key="3">
    <source>
        <dbReference type="ARBA" id="ARBA00022737"/>
    </source>
</evidence>
<dbReference type="EnsemblPlants" id="ORUFI11G08810.1">
    <property type="protein sequence ID" value="ORUFI11G08810.1"/>
    <property type="gene ID" value="ORUFI11G08810"/>
</dbReference>
<feature type="transmembrane region" description="Helical" evidence="9">
    <location>
        <begin position="471"/>
        <end position="496"/>
    </location>
</feature>
<evidence type="ECO:0000259" key="10">
    <source>
        <dbReference type="Pfam" id="PF13962"/>
    </source>
</evidence>
<dbReference type="PANTHER" id="PTHR24186:SF54">
    <property type="entry name" value="PGG DOMAIN-CONTAINING PROTEIN"/>
    <property type="match status" value="1"/>
</dbReference>
<dbReference type="SUPFAM" id="SSF48403">
    <property type="entry name" value="Ankyrin repeat"/>
    <property type="match status" value="3"/>
</dbReference>
<reference evidence="12" key="1">
    <citation type="submission" date="2013-06" db="EMBL/GenBank/DDBJ databases">
        <authorList>
            <person name="Zhao Q."/>
        </authorList>
    </citation>
    <scope>NUCLEOTIDE SEQUENCE</scope>
    <source>
        <strain evidence="12">cv. W1943</strain>
    </source>
</reference>
<dbReference type="InterPro" id="IPR026961">
    <property type="entry name" value="PGG_dom"/>
</dbReference>
<evidence type="ECO:0000256" key="8">
    <source>
        <dbReference type="SAM" id="MobiDB-lite"/>
    </source>
</evidence>